<feature type="transmembrane region" description="Helical" evidence="10">
    <location>
        <begin position="33"/>
        <end position="53"/>
    </location>
</feature>
<gene>
    <name evidence="13" type="ORF">DHOM_03595</name>
</gene>
<evidence type="ECO:0000256" key="2">
    <source>
        <dbReference type="ARBA" id="ARBA00004651"/>
    </source>
</evidence>
<keyword evidence="4" id="KW-0813">Transport</keyword>
<keyword evidence="7 10" id="KW-0812">Transmembrane</keyword>
<dbReference type="Proteomes" id="UP000030182">
    <property type="component" value="Unassembled WGS sequence"/>
</dbReference>
<feature type="transmembrane region" description="Helical" evidence="10">
    <location>
        <begin position="59"/>
        <end position="78"/>
    </location>
</feature>
<keyword evidence="8 10" id="KW-1133">Transmembrane helix</keyword>
<evidence type="ECO:0000256" key="1">
    <source>
        <dbReference type="ARBA" id="ARBA00003510"/>
    </source>
</evidence>
<evidence type="ECO:0000256" key="5">
    <source>
        <dbReference type="ARBA" id="ARBA00022475"/>
    </source>
</evidence>
<dbReference type="InterPro" id="IPR000515">
    <property type="entry name" value="MetI-like"/>
</dbReference>
<name>A0ABR4SKZ2_9MICO</name>
<evidence type="ECO:0000259" key="12">
    <source>
        <dbReference type="PROSITE" id="PS50928"/>
    </source>
</evidence>
<evidence type="ECO:0000256" key="11">
    <source>
        <dbReference type="SAM" id="MobiDB-lite"/>
    </source>
</evidence>
<feature type="transmembrane region" description="Helical" evidence="10">
    <location>
        <begin position="144"/>
        <end position="177"/>
    </location>
</feature>
<feature type="transmembrane region" description="Helical" evidence="10">
    <location>
        <begin position="219"/>
        <end position="240"/>
    </location>
</feature>
<keyword evidence="5 10" id="KW-1003">Cell membrane</keyword>
<dbReference type="EMBL" id="JDRS01000003">
    <property type="protein sequence ID" value="KDS93864.1"/>
    <property type="molecule type" value="Genomic_DNA"/>
</dbReference>
<proteinExistence type="inferred from homology"/>
<organism evidence="13 14">
    <name type="scientific">Dermabacter hominis 1368</name>
    <dbReference type="NCBI Taxonomy" id="1450519"/>
    <lineage>
        <taxon>Bacteria</taxon>
        <taxon>Bacillati</taxon>
        <taxon>Actinomycetota</taxon>
        <taxon>Actinomycetes</taxon>
        <taxon>Micrococcales</taxon>
        <taxon>Dermabacteraceae</taxon>
        <taxon>Dermabacter</taxon>
    </lineage>
</organism>
<feature type="compositionally biased region" description="Polar residues" evidence="11">
    <location>
        <begin position="1"/>
        <end position="12"/>
    </location>
</feature>
<dbReference type="InterPro" id="IPR035906">
    <property type="entry name" value="MetI-like_sf"/>
</dbReference>
<evidence type="ECO:0000256" key="3">
    <source>
        <dbReference type="ARBA" id="ARBA00007069"/>
    </source>
</evidence>
<evidence type="ECO:0000256" key="8">
    <source>
        <dbReference type="ARBA" id="ARBA00022989"/>
    </source>
</evidence>
<accession>A0ABR4SKZ2</accession>
<comment type="function">
    <text evidence="1">Part of the binding-protein-dependent transport system for phosphate; probably responsible for the translocation of the substrate across the membrane.</text>
</comment>
<comment type="caution">
    <text evidence="13">The sequence shown here is derived from an EMBL/GenBank/DDBJ whole genome shotgun (WGS) entry which is preliminary data.</text>
</comment>
<comment type="subcellular location">
    <subcellularLocation>
        <location evidence="2 10">Cell membrane</location>
        <topology evidence="2 10">Multi-pass membrane protein</topology>
    </subcellularLocation>
</comment>
<feature type="transmembrane region" description="Helical" evidence="10">
    <location>
        <begin position="189"/>
        <end position="213"/>
    </location>
</feature>
<evidence type="ECO:0000256" key="9">
    <source>
        <dbReference type="ARBA" id="ARBA00023136"/>
    </source>
</evidence>
<dbReference type="InterPro" id="IPR005672">
    <property type="entry name" value="Phosphate_PstA"/>
</dbReference>
<evidence type="ECO:0000256" key="6">
    <source>
        <dbReference type="ARBA" id="ARBA00022592"/>
    </source>
</evidence>
<dbReference type="Pfam" id="PF00528">
    <property type="entry name" value="BPD_transp_1"/>
    <property type="match status" value="1"/>
</dbReference>
<evidence type="ECO:0000256" key="7">
    <source>
        <dbReference type="ARBA" id="ARBA00022692"/>
    </source>
</evidence>
<reference evidence="13 14" key="1">
    <citation type="submission" date="2014-01" db="EMBL/GenBank/DDBJ databases">
        <title>Draft genome sequence of the multidrug-resistant clinical isolate Dermabacter hominis 1368.</title>
        <authorList>
            <person name="Albersmeier A."/>
            <person name="Bomholt C."/>
            <person name="Glaub A."/>
            <person name="Ruckert C."/>
            <person name="Soriano F."/>
            <person name="Fernandez-Natal I."/>
            <person name="Tauch A."/>
        </authorList>
    </citation>
    <scope>NUCLEOTIDE SEQUENCE [LARGE SCALE GENOMIC DNA]</scope>
    <source>
        <strain evidence="13 14">1368</strain>
    </source>
</reference>
<dbReference type="RefSeq" id="WP_034370794.1">
    <property type="nucleotide sequence ID" value="NZ_KN323183.1"/>
</dbReference>
<dbReference type="CDD" id="cd06261">
    <property type="entry name" value="TM_PBP2"/>
    <property type="match status" value="1"/>
</dbReference>
<feature type="transmembrane region" description="Helical" evidence="10">
    <location>
        <begin position="272"/>
        <end position="293"/>
    </location>
</feature>
<feature type="transmembrane region" description="Helical" evidence="10">
    <location>
        <begin position="90"/>
        <end position="112"/>
    </location>
</feature>
<feature type="region of interest" description="Disordered" evidence="11">
    <location>
        <begin position="1"/>
        <end position="21"/>
    </location>
</feature>
<sequence>MSEATATLNASNPGPKGKGNSSFLNAGERRLPWWHMVLTGVVALVLVSILLLVTNSFTLPAVIVLGFLAHLVIGYIYSRVREGERWAKDRLMTLILIGAFATAMIPLVSLLLEVLSKGGPRLLTPGFLTGDMQGFNGGADGGGILHAIVGTLIITLGASIISIPIGLLTAIFLVEYAQTGWRKTLGKGITFLVDVMTGVPSIVAGLFTLALFTTLTGEAGLRMGAMGSVALSVLMIPTVVRSSEEMIRLVPLELREAAYALGVPKWLTIVRVVLRTAIAGLATGVTLAIARVIGETAPLMFTIGVVQMMNPNPFKDRMMALPTYINQQYSFGHAVCGKSGEKVLNYFTREEFACNPDINYQRAWAAALTLIIIVMVLNIFARLVSHYFSPKTGR</sequence>
<dbReference type="NCBIfam" id="TIGR00974">
    <property type="entry name" value="3a0107s02c"/>
    <property type="match status" value="1"/>
</dbReference>
<dbReference type="PROSITE" id="PS50928">
    <property type="entry name" value="ABC_TM1"/>
    <property type="match status" value="1"/>
</dbReference>
<evidence type="ECO:0000256" key="10">
    <source>
        <dbReference type="RuleBase" id="RU363043"/>
    </source>
</evidence>
<protein>
    <recommendedName>
        <fullName evidence="10">Phosphate transport system permease protein PstA</fullName>
    </recommendedName>
</protein>
<keyword evidence="6" id="KW-0592">Phosphate transport</keyword>
<dbReference type="InterPro" id="IPR051408">
    <property type="entry name" value="Phosphate_transprt_permease"/>
</dbReference>
<dbReference type="PANTHER" id="PTHR42922">
    <property type="entry name" value="PHOSPHATE TRANSPORT SYSTEM PERMEASE PROTEIN PSTA"/>
    <property type="match status" value="1"/>
</dbReference>
<dbReference type="Gene3D" id="1.10.3720.10">
    <property type="entry name" value="MetI-like"/>
    <property type="match status" value="1"/>
</dbReference>
<keyword evidence="9 10" id="KW-0472">Membrane</keyword>
<evidence type="ECO:0000313" key="13">
    <source>
        <dbReference type="EMBL" id="KDS93864.1"/>
    </source>
</evidence>
<comment type="similarity">
    <text evidence="3 10">Belongs to the binding-protein-dependent transport system permease family. CysTW subfamily.</text>
</comment>
<evidence type="ECO:0000256" key="4">
    <source>
        <dbReference type="ARBA" id="ARBA00022448"/>
    </source>
</evidence>
<dbReference type="PANTHER" id="PTHR42922:SF1">
    <property type="entry name" value="PHOSPHATE TRANSPORT SYSTEM PERMEASE PROTEIN PSTA"/>
    <property type="match status" value="1"/>
</dbReference>
<evidence type="ECO:0000313" key="14">
    <source>
        <dbReference type="Proteomes" id="UP000030182"/>
    </source>
</evidence>
<feature type="domain" description="ABC transmembrane type-1" evidence="12">
    <location>
        <begin position="148"/>
        <end position="381"/>
    </location>
</feature>
<feature type="transmembrane region" description="Helical" evidence="10">
    <location>
        <begin position="363"/>
        <end position="384"/>
    </location>
</feature>
<keyword evidence="14" id="KW-1185">Reference proteome</keyword>
<dbReference type="SUPFAM" id="SSF161098">
    <property type="entry name" value="MetI-like"/>
    <property type="match status" value="1"/>
</dbReference>